<dbReference type="Gene3D" id="2.30.30.100">
    <property type="match status" value="1"/>
</dbReference>
<dbReference type="CDD" id="cd01731">
    <property type="entry name" value="archaeal_Sm1"/>
    <property type="match status" value="1"/>
</dbReference>
<evidence type="ECO:0000259" key="4">
    <source>
        <dbReference type="PROSITE" id="PS52002"/>
    </source>
</evidence>
<feature type="domain" description="Sm" evidence="4">
    <location>
        <begin position="6"/>
        <end position="74"/>
    </location>
</feature>
<reference evidence="5" key="1">
    <citation type="submission" date="2020-10" db="EMBL/GenBank/DDBJ databases">
        <title>Diverse heliorhodopsins detected via functional metagenomics in peat lake Actinobacteria, Chloroflexi and Archaea.</title>
        <authorList>
            <person name="Chazan A."/>
            <person name="Rozenberg A."/>
            <person name="Tahan R."/>
            <person name="Mannen K."/>
            <person name="Nagata T."/>
            <person name="Yaish S."/>
            <person name="Larom S."/>
            <person name="Kandori H."/>
            <person name="Inoue K."/>
            <person name="Beja O."/>
            <person name="Pushkarev A."/>
        </authorList>
    </citation>
    <scope>NUCLEOTIDE SEQUENCE</scope>
</reference>
<keyword evidence="3" id="KW-0687">Ribonucleoprotein</keyword>
<evidence type="ECO:0000256" key="3">
    <source>
        <dbReference type="ARBA" id="ARBA00023274"/>
    </source>
</evidence>
<dbReference type="PANTHER" id="PTHR10553">
    <property type="entry name" value="SMALL NUCLEAR RIBONUCLEOPROTEIN"/>
    <property type="match status" value="1"/>
</dbReference>
<name>A0A871Y6Y5_9ARCH</name>
<accession>A0A871Y6Y5</accession>
<sequence length="74" mass="8197">MVNTAKPLSMLSKTLNKPVMVELKGNKGFRGTLDGFDPHMNLVLKNAEELEGGEVKRKLELAIVRGDNVIYILT</sequence>
<dbReference type="AlphaFoldDB" id="A0A871Y6Y5"/>
<dbReference type="SMART" id="SM00651">
    <property type="entry name" value="Sm"/>
    <property type="match status" value="1"/>
</dbReference>
<dbReference type="GO" id="GO:1990904">
    <property type="term" value="C:ribonucleoprotein complex"/>
    <property type="evidence" value="ECO:0007669"/>
    <property type="project" value="UniProtKB-KW"/>
</dbReference>
<organism evidence="5">
    <name type="scientific">uncultured Thermoplasmata archaeon</name>
    <dbReference type="NCBI Taxonomy" id="376542"/>
    <lineage>
        <taxon>Archaea</taxon>
        <taxon>Methanobacteriati</taxon>
        <taxon>Thermoplasmatota</taxon>
        <taxon>Thermoplasmata</taxon>
        <taxon>environmental samples</taxon>
    </lineage>
</organism>
<dbReference type="SUPFAM" id="SSF50182">
    <property type="entry name" value="Sm-like ribonucleoproteins"/>
    <property type="match status" value="1"/>
</dbReference>
<dbReference type="InterPro" id="IPR047575">
    <property type="entry name" value="Sm"/>
</dbReference>
<dbReference type="EMBL" id="MW122884">
    <property type="protein sequence ID" value="QOV09121.1"/>
    <property type="molecule type" value="Genomic_DNA"/>
</dbReference>
<dbReference type="InterPro" id="IPR044641">
    <property type="entry name" value="Lsm7/SmG-like"/>
</dbReference>
<dbReference type="InterPro" id="IPR010920">
    <property type="entry name" value="LSM_dom_sf"/>
</dbReference>
<dbReference type="PROSITE" id="PS52002">
    <property type="entry name" value="SM"/>
    <property type="match status" value="1"/>
</dbReference>
<dbReference type="GO" id="GO:0003723">
    <property type="term" value="F:RNA binding"/>
    <property type="evidence" value="ECO:0007669"/>
    <property type="project" value="InterPro"/>
</dbReference>
<gene>
    <name evidence="5" type="ORF">HULAa36F11_00004</name>
</gene>
<evidence type="ECO:0000313" key="5">
    <source>
        <dbReference type="EMBL" id="QOV09121.1"/>
    </source>
</evidence>
<evidence type="ECO:0000256" key="2">
    <source>
        <dbReference type="ARBA" id="ARBA00021121"/>
    </source>
</evidence>
<proteinExistence type="inferred from homology"/>
<comment type="similarity">
    <text evidence="1">Belongs to the snRNP Sm proteins family.</text>
</comment>
<dbReference type="InterPro" id="IPR022901">
    <property type="entry name" value="snRNP_Sm-like_arc"/>
</dbReference>
<evidence type="ECO:0000256" key="1">
    <source>
        <dbReference type="ARBA" id="ARBA00006850"/>
    </source>
</evidence>
<dbReference type="Pfam" id="PF01423">
    <property type="entry name" value="LSM"/>
    <property type="match status" value="1"/>
</dbReference>
<protein>
    <recommendedName>
        <fullName evidence="2">Putative snRNP Sm-like protein</fullName>
    </recommendedName>
</protein>
<dbReference type="PANTHER" id="PTHR10553:SF5">
    <property type="entry name" value="U6 SNRNA-ASSOCIATED SM-LIKE PROTEIN LSM7"/>
    <property type="match status" value="1"/>
</dbReference>
<dbReference type="InterPro" id="IPR001163">
    <property type="entry name" value="Sm_dom_euk/arc"/>
</dbReference>